<keyword evidence="2" id="KW-0808">Transferase</keyword>
<organism evidence="2 3">
    <name type="scientific">Echria macrotheca</name>
    <dbReference type="NCBI Taxonomy" id="438768"/>
    <lineage>
        <taxon>Eukaryota</taxon>
        <taxon>Fungi</taxon>
        <taxon>Dikarya</taxon>
        <taxon>Ascomycota</taxon>
        <taxon>Pezizomycotina</taxon>
        <taxon>Sordariomycetes</taxon>
        <taxon>Sordariomycetidae</taxon>
        <taxon>Sordariales</taxon>
        <taxon>Schizotheciaceae</taxon>
        <taxon>Echria</taxon>
    </lineage>
</organism>
<dbReference type="PANTHER" id="PTHR21310">
    <property type="entry name" value="AMINOGLYCOSIDE PHOSPHOTRANSFERASE-RELATED-RELATED"/>
    <property type="match status" value="1"/>
</dbReference>
<feature type="domain" description="Aminoglycoside phosphotransferase" evidence="1">
    <location>
        <begin position="45"/>
        <end position="291"/>
    </location>
</feature>
<dbReference type="InterPro" id="IPR002575">
    <property type="entry name" value="Aminoglycoside_PTrfase"/>
</dbReference>
<dbReference type="Proteomes" id="UP001239445">
    <property type="component" value="Unassembled WGS sequence"/>
</dbReference>
<evidence type="ECO:0000313" key="2">
    <source>
        <dbReference type="EMBL" id="KAK1757957.1"/>
    </source>
</evidence>
<reference evidence="2" key="1">
    <citation type="submission" date="2023-06" db="EMBL/GenBank/DDBJ databases">
        <title>Genome-scale phylogeny and comparative genomics of the fungal order Sordariales.</title>
        <authorList>
            <consortium name="Lawrence Berkeley National Laboratory"/>
            <person name="Hensen N."/>
            <person name="Bonometti L."/>
            <person name="Westerberg I."/>
            <person name="Brannstrom I.O."/>
            <person name="Guillou S."/>
            <person name="Cros-Aarteil S."/>
            <person name="Calhoun S."/>
            <person name="Haridas S."/>
            <person name="Kuo A."/>
            <person name="Mondo S."/>
            <person name="Pangilinan J."/>
            <person name="Riley R."/>
            <person name="Labutti K."/>
            <person name="Andreopoulos B."/>
            <person name="Lipzen A."/>
            <person name="Chen C."/>
            <person name="Yanf M."/>
            <person name="Daum C."/>
            <person name="Ng V."/>
            <person name="Clum A."/>
            <person name="Steindorff A."/>
            <person name="Ohm R."/>
            <person name="Martin F."/>
            <person name="Silar P."/>
            <person name="Natvig D."/>
            <person name="Lalanne C."/>
            <person name="Gautier V."/>
            <person name="Ament-Velasquez S.L."/>
            <person name="Kruys A."/>
            <person name="Hutchinson M.I."/>
            <person name="Powell A.J."/>
            <person name="Barry K."/>
            <person name="Miller A.N."/>
            <person name="Grigoriev I.V."/>
            <person name="Debuchy R."/>
            <person name="Gladieux P."/>
            <person name="Thoren M.H."/>
            <person name="Johannesson H."/>
        </authorList>
    </citation>
    <scope>NUCLEOTIDE SEQUENCE</scope>
    <source>
        <strain evidence="2">PSN4</strain>
    </source>
</reference>
<dbReference type="Gene3D" id="3.90.1200.10">
    <property type="match status" value="1"/>
</dbReference>
<comment type="caution">
    <text evidence="2">The sequence shown here is derived from an EMBL/GenBank/DDBJ whole genome shotgun (WGS) entry which is preliminary data.</text>
</comment>
<dbReference type="AlphaFoldDB" id="A0AAJ0BJF0"/>
<dbReference type="PANTHER" id="PTHR21310:SF51">
    <property type="entry name" value="AMINOGLYCOSIDE PHOSPHOTRANSFERASE DOMAIN-CONTAINING PROTEIN"/>
    <property type="match status" value="1"/>
</dbReference>
<dbReference type="SUPFAM" id="SSF56112">
    <property type="entry name" value="Protein kinase-like (PK-like)"/>
    <property type="match status" value="1"/>
</dbReference>
<dbReference type="Pfam" id="PF01636">
    <property type="entry name" value="APH"/>
    <property type="match status" value="1"/>
</dbReference>
<evidence type="ECO:0000313" key="3">
    <source>
        <dbReference type="Proteomes" id="UP001239445"/>
    </source>
</evidence>
<proteinExistence type="predicted"/>
<dbReference type="InterPro" id="IPR011009">
    <property type="entry name" value="Kinase-like_dom_sf"/>
</dbReference>
<protein>
    <submittedName>
        <fullName evidence="2">Kinase-like domain-containing protein</fullName>
    </submittedName>
</protein>
<accession>A0AAJ0BJF0</accession>
<keyword evidence="2" id="KW-0418">Kinase</keyword>
<name>A0AAJ0BJF0_9PEZI</name>
<dbReference type="GO" id="GO:0016301">
    <property type="term" value="F:kinase activity"/>
    <property type="evidence" value="ECO:0007669"/>
    <property type="project" value="UniProtKB-KW"/>
</dbReference>
<evidence type="ECO:0000259" key="1">
    <source>
        <dbReference type="Pfam" id="PF01636"/>
    </source>
</evidence>
<dbReference type="EMBL" id="MU839829">
    <property type="protein sequence ID" value="KAK1757957.1"/>
    <property type="molecule type" value="Genomic_DNA"/>
</dbReference>
<keyword evidence="3" id="KW-1185">Reference proteome</keyword>
<sequence length="447" mass="51718">MPCDWSVKSEHFMALQVQKSMARIARNYRDPEGNLKCKVSDVFTGSSNVVYRLKFSDGETWALKIPLASHGKGSCPCWVFGELRFLIRSEALTMRMLRHKTSIPVPSVIDFGTGFDNDFGYPFILMEYVRGVVGHDFWERTNSASKADREAREVFLRSLSGYIDQLNRFEFDEMGYPHYDEEDHLCGLKPLSDYPLYQSSRNRPLACVDNDDSRNAILRMLARTLPSSVNDELEGAARFLRQVLHWTPVTPGETRDPRRPFVLAHPDLDLQNIIVDDDGHVKALIDWDRVRTVPRCVGNESYPLFLIEDWSYPYRSKQDFTDFEYCRDLWERCLIRDPKVSPEVMRNLVRNSLILLLFRSTGRGDLDVLREIATNLARQSLKGVSRLDWRGRGDSQIDLKELAGAFQKLSIKDEALFKQVARDRLTSGQWDILRDRFQRLISFPSSK</sequence>
<dbReference type="InterPro" id="IPR051678">
    <property type="entry name" value="AGP_Transferase"/>
</dbReference>
<gene>
    <name evidence="2" type="ORF">QBC47DRAFT_440308</name>
</gene>